<feature type="transmembrane region" description="Helical" evidence="1">
    <location>
        <begin position="12"/>
        <end position="36"/>
    </location>
</feature>
<proteinExistence type="predicted"/>
<sequence length="73" mass="8303">MHSYPVDHPDSSASVFIFTPCIHLLTHSFILGWLALDRGYIKSHSTSLDNPFNPSQFHKCCFPSRIISNTQLK</sequence>
<accession>A0A8D9M0T5</accession>
<evidence type="ECO:0000313" key="3">
    <source>
        <dbReference type="Proteomes" id="UP000694005"/>
    </source>
</evidence>
<protein>
    <submittedName>
        <fullName evidence="2">Uncharacterized protein</fullName>
    </submittedName>
</protein>
<organism evidence="2 3">
    <name type="scientific">Brassica campestris</name>
    <name type="common">Field mustard</name>
    <dbReference type="NCBI Taxonomy" id="3711"/>
    <lineage>
        <taxon>Eukaryota</taxon>
        <taxon>Viridiplantae</taxon>
        <taxon>Streptophyta</taxon>
        <taxon>Embryophyta</taxon>
        <taxon>Tracheophyta</taxon>
        <taxon>Spermatophyta</taxon>
        <taxon>Magnoliopsida</taxon>
        <taxon>eudicotyledons</taxon>
        <taxon>Gunneridae</taxon>
        <taxon>Pentapetalae</taxon>
        <taxon>rosids</taxon>
        <taxon>malvids</taxon>
        <taxon>Brassicales</taxon>
        <taxon>Brassicaceae</taxon>
        <taxon>Brassiceae</taxon>
        <taxon>Brassica</taxon>
    </lineage>
</organism>
<reference evidence="2 3" key="1">
    <citation type="submission" date="2021-07" db="EMBL/GenBank/DDBJ databases">
        <authorList>
            <consortium name="Genoscope - CEA"/>
            <person name="William W."/>
        </authorList>
    </citation>
    <scope>NUCLEOTIDE SEQUENCE [LARGE SCALE GENOMIC DNA]</scope>
</reference>
<dbReference type="AlphaFoldDB" id="A0A8D9M0T5"/>
<keyword evidence="1" id="KW-0472">Membrane</keyword>
<dbReference type="EMBL" id="LS974618">
    <property type="protein sequence ID" value="CAG7894292.1"/>
    <property type="molecule type" value="Genomic_DNA"/>
</dbReference>
<dbReference type="Gramene" id="A02p32440.2_BraZ1">
    <property type="protein sequence ID" value="A02p32440.2_BraZ1.CDS"/>
    <property type="gene ID" value="A02g32440.2_BraZ1"/>
</dbReference>
<keyword evidence="1" id="KW-0812">Transmembrane</keyword>
<dbReference type="Proteomes" id="UP000694005">
    <property type="component" value="Chromosome A02"/>
</dbReference>
<name>A0A8D9M0T5_BRACM</name>
<evidence type="ECO:0000256" key="1">
    <source>
        <dbReference type="SAM" id="Phobius"/>
    </source>
</evidence>
<evidence type="ECO:0000313" key="2">
    <source>
        <dbReference type="EMBL" id="CAG7894292.1"/>
    </source>
</evidence>
<keyword evidence="1" id="KW-1133">Transmembrane helix</keyword>
<gene>
    <name evidence="2" type="ORF">BRAPAZ1V2_A02P32440.2</name>
</gene>